<reference evidence="6" key="1">
    <citation type="submission" date="2021-05" db="EMBL/GenBank/DDBJ databases">
        <title>First report of NDM-5 and VEB-6 producing Proteus mirabilis isolated from blood of a sepsis patient in Kolkata, India.</title>
        <authorList>
            <person name="Halder G."/>
            <person name="Chaudhuri B."/>
            <person name="Dutta S."/>
        </authorList>
    </citation>
    <scope>NUCLEOTIDE SEQUENCE [LARGE SCALE GENOMIC DNA]</scope>
    <source>
        <strain evidence="6">7049</strain>
    </source>
</reference>
<evidence type="ECO:0000313" key="6">
    <source>
        <dbReference type="EMBL" id="MEY2344312.1"/>
    </source>
</evidence>
<evidence type="ECO:0000256" key="3">
    <source>
        <dbReference type="ARBA" id="ARBA00022741"/>
    </source>
</evidence>
<dbReference type="Pfam" id="PF26305">
    <property type="entry name" value="CD_NTase_C"/>
    <property type="match status" value="1"/>
</dbReference>
<feature type="domain" description="cGAS/DncV-like nucleotidyltransferase C-terminal helical" evidence="5">
    <location>
        <begin position="1"/>
        <end position="50"/>
    </location>
</feature>
<sequence length="80" mass="9254">MECLAYNCPETVFAHSTWTERLKAMLIHIWDRLQGDEPTTDRWLEVNECFFFSTQIKNGLVKMGVSLLKQLGTTWNSSNA</sequence>
<organism evidence="6">
    <name type="scientific">Proteus mirabilis</name>
    <dbReference type="NCBI Taxonomy" id="584"/>
    <lineage>
        <taxon>Bacteria</taxon>
        <taxon>Pseudomonadati</taxon>
        <taxon>Pseudomonadota</taxon>
        <taxon>Gammaproteobacteria</taxon>
        <taxon>Enterobacterales</taxon>
        <taxon>Morganellaceae</taxon>
        <taxon>Proteus</taxon>
    </lineage>
</organism>
<accession>A0ABD5LW95</accession>
<proteinExistence type="predicted"/>
<keyword evidence="2" id="KW-0548">Nucleotidyltransferase</keyword>
<evidence type="ECO:0000259" key="5">
    <source>
        <dbReference type="Pfam" id="PF26305"/>
    </source>
</evidence>
<evidence type="ECO:0000256" key="4">
    <source>
        <dbReference type="ARBA" id="ARBA00023118"/>
    </source>
</evidence>
<dbReference type="EMBL" id="JADQCH020000001">
    <property type="protein sequence ID" value="MEY2344312.1"/>
    <property type="molecule type" value="Genomic_DNA"/>
</dbReference>
<name>A0ABD5LW95_PROMI</name>
<gene>
    <name evidence="6" type="ORF">I3679_009855</name>
</gene>
<dbReference type="InterPro" id="IPR058909">
    <property type="entry name" value="CD_NTase_C"/>
</dbReference>
<evidence type="ECO:0000256" key="1">
    <source>
        <dbReference type="ARBA" id="ARBA00022679"/>
    </source>
</evidence>
<keyword evidence="1" id="KW-0808">Transferase</keyword>
<keyword evidence="3" id="KW-0547">Nucleotide-binding</keyword>
<evidence type="ECO:0000256" key="2">
    <source>
        <dbReference type="ARBA" id="ARBA00022695"/>
    </source>
</evidence>
<keyword evidence="4" id="KW-0051">Antiviral defense</keyword>
<comment type="caution">
    <text evidence="6">The sequence shown here is derived from an EMBL/GenBank/DDBJ whole genome shotgun (WGS) entry which is preliminary data.</text>
</comment>
<dbReference type="AlphaFoldDB" id="A0ABD5LW95"/>
<protein>
    <recommendedName>
        <fullName evidence="5">cGAS/DncV-like nucleotidyltransferase C-terminal helical domain-containing protein</fullName>
    </recommendedName>
</protein>